<sequence length="267" mass="29389">MQESKADHTVRDLNVNQAATPSLVPPGESVPGTGPAEQDRTETMKLLGHEIKTPLCLAKLYLQMAQRLPDQHTDQLRYFINRATEQIDTITKITDDFAKGFDCPLSDAGMVPYRFDMVLLITETIGEAVLLYPGYNFDVLGVKTAWVKAERHKIKQVVNNYLSNAVKYSCGSKKVLINCKTTPEAVTVTVKDFGTGIEAGLTEKIFQRFYRIRTAGVENTEGNGYGLFVVSEIIGQHRGKVGVRSICGQGSEFYFSLPATDGGSENG</sequence>
<dbReference type="GO" id="GO:0005886">
    <property type="term" value="C:plasma membrane"/>
    <property type="evidence" value="ECO:0007669"/>
    <property type="project" value="TreeGrafter"/>
</dbReference>
<dbReference type="InterPro" id="IPR036097">
    <property type="entry name" value="HisK_dim/P_sf"/>
</dbReference>
<dbReference type="InterPro" id="IPR003594">
    <property type="entry name" value="HATPase_dom"/>
</dbReference>
<dbReference type="Pfam" id="PF02518">
    <property type="entry name" value="HATPase_c"/>
    <property type="match status" value="1"/>
</dbReference>
<keyword evidence="4" id="KW-0808">Transferase</keyword>
<reference evidence="9 10" key="1">
    <citation type="submission" date="2019-07" db="EMBL/GenBank/DDBJ databases">
        <authorList>
            <person name="Kim J."/>
        </authorList>
    </citation>
    <scope>NUCLEOTIDE SEQUENCE [LARGE SCALE GENOMIC DNA]</scope>
    <source>
        <strain evidence="10">dk17</strain>
    </source>
</reference>
<dbReference type="Gene3D" id="1.10.287.130">
    <property type="match status" value="1"/>
</dbReference>
<gene>
    <name evidence="9" type="ORF">FPZ43_18355</name>
</gene>
<dbReference type="EMBL" id="VOEJ01000011">
    <property type="protein sequence ID" value="TWR24390.1"/>
    <property type="molecule type" value="Genomic_DNA"/>
</dbReference>
<evidence type="ECO:0000313" key="9">
    <source>
        <dbReference type="EMBL" id="TWR24390.1"/>
    </source>
</evidence>
<dbReference type="SUPFAM" id="SSF55874">
    <property type="entry name" value="ATPase domain of HSP90 chaperone/DNA topoisomerase II/histidine kinase"/>
    <property type="match status" value="1"/>
</dbReference>
<comment type="catalytic activity">
    <reaction evidence="1">
        <text>ATP + protein L-histidine = ADP + protein N-phospho-L-histidine.</text>
        <dbReference type="EC" id="2.7.13.3"/>
    </reaction>
</comment>
<feature type="domain" description="Histidine kinase" evidence="8">
    <location>
        <begin position="46"/>
        <end position="261"/>
    </location>
</feature>
<dbReference type="SMART" id="SM00387">
    <property type="entry name" value="HATPase_c"/>
    <property type="match status" value="1"/>
</dbReference>
<dbReference type="EC" id="2.7.13.3" evidence="2"/>
<dbReference type="AlphaFoldDB" id="A0A563TZ29"/>
<evidence type="ECO:0000256" key="4">
    <source>
        <dbReference type="ARBA" id="ARBA00022679"/>
    </source>
</evidence>
<dbReference type="CDD" id="cd00082">
    <property type="entry name" value="HisKA"/>
    <property type="match status" value="1"/>
</dbReference>
<dbReference type="InterPro" id="IPR004358">
    <property type="entry name" value="Sig_transdc_His_kin-like_C"/>
</dbReference>
<dbReference type="Pfam" id="PF00512">
    <property type="entry name" value="HisKA"/>
    <property type="match status" value="1"/>
</dbReference>
<dbReference type="PRINTS" id="PR00344">
    <property type="entry name" value="BCTRLSENSOR"/>
</dbReference>
<dbReference type="PROSITE" id="PS50109">
    <property type="entry name" value="HIS_KIN"/>
    <property type="match status" value="1"/>
</dbReference>
<keyword evidence="6" id="KW-0902">Two-component regulatory system</keyword>
<evidence type="ECO:0000313" key="10">
    <source>
        <dbReference type="Proteomes" id="UP000320042"/>
    </source>
</evidence>
<dbReference type="GO" id="GO:0004721">
    <property type="term" value="F:phosphoprotein phosphatase activity"/>
    <property type="evidence" value="ECO:0007669"/>
    <property type="project" value="TreeGrafter"/>
</dbReference>
<proteinExistence type="predicted"/>
<dbReference type="InterPro" id="IPR050351">
    <property type="entry name" value="BphY/WalK/GraS-like"/>
</dbReference>
<evidence type="ECO:0000256" key="3">
    <source>
        <dbReference type="ARBA" id="ARBA00022553"/>
    </source>
</evidence>
<dbReference type="OrthoDB" id="9813151at2"/>
<evidence type="ECO:0000256" key="6">
    <source>
        <dbReference type="ARBA" id="ARBA00023012"/>
    </source>
</evidence>
<dbReference type="InterPro" id="IPR036890">
    <property type="entry name" value="HATPase_C_sf"/>
</dbReference>
<dbReference type="RefSeq" id="WP_146383391.1">
    <property type="nucleotide sequence ID" value="NZ_VOEJ01000011.1"/>
</dbReference>
<protein>
    <recommendedName>
        <fullName evidence="2">histidine kinase</fullName>
        <ecNumber evidence="2">2.7.13.3</ecNumber>
    </recommendedName>
</protein>
<dbReference type="Gene3D" id="3.30.565.10">
    <property type="entry name" value="Histidine kinase-like ATPase, C-terminal domain"/>
    <property type="match status" value="1"/>
</dbReference>
<keyword evidence="5 9" id="KW-0418">Kinase</keyword>
<evidence type="ECO:0000256" key="5">
    <source>
        <dbReference type="ARBA" id="ARBA00022777"/>
    </source>
</evidence>
<evidence type="ECO:0000256" key="1">
    <source>
        <dbReference type="ARBA" id="ARBA00000085"/>
    </source>
</evidence>
<name>A0A563TZ29_9SPHI</name>
<feature type="region of interest" description="Disordered" evidence="7">
    <location>
        <begin position="1"/>
        <end position="39"/>
    </location>
</feature>
<dbReference type="InterPro" id="IPR005467">
    <property type="entry name" value="His_kinase_dom"/>
</dbReference>
<evidence type="ECO:0000256" key="7">
    <source>
        <dbReference type="SAM" id="MobiDB-lite"/>
    </source>
</evidence>
<evidence type="ECO:0000256" key="2">
    <source>
        <dbReference type="ARBA" id="ARBA00012438"/>
    </source>
</evidence>
<dbReference type="InterPro" id="IPR003661">
    <property type="entry name" value="HisK_dim/P_dom"/>
</dbReference>
<dbReference type="PANTHER" id="PTHR45453:SF1">
    <property type="entry name" value="PHOSPHATE REGULON SENSOR PROTEIN PHOR"/>
    <property type="match status" value="1"/>
</dbReference>
<accession>A0A563TZ29</accession>
<comment type="caution">
    <text evidence="9">The sequence shown here is derived from an EMBL/GenBank/DDBJ whole genome shotgun (WGS) entry which is preliminary data.</text>
</comment>
<evidence type="ECO:0000259" key="8">
    <source>
        <dbReference type="PROSITE" id="PS50109"/>
    </source>
</evidence>
<dbReference type="SMART" id="SM00388">
    <property type="entry name" value="HisKA"/>
    <property type="match status" value="1"/>
</dbReference>
<dbReference type="SUPFAM" id="SSF47384">
    <property type="entry name" value="Homodimeric domain of signal transducing histidine kinase"/>
    <property type="match status" value="1"/>
</dbReference>
<dbReference type="PANTHER" id="PTHR45453">
    <property type="entry name" value="PHOSPHATE REGULON SENSOR PROTEIN PHOR"/>
    <property type="match status" value="1"/>
</dbReference>
<dbReference type="GO" id="GO:0016036">
    <property type="term" value="P:cellular response to phosphate starvation"/>
    <property type="evidence" value="ECO:0007669"/>
    <property type="project" value="TreeGrafter"/>
</dbReference>
<dbReference type="GO" id="GO:0000155">
    <property type="term" value="F:phosphorelay sensor kinase activity"/>
    <property type="evidence" value="ECO:0007669"/>
    <property type="project" value="InterPro"/>
</dbReference>
<keyword evidence="3" id="KW-0597">Phosphoprotein</keyword>
<organism evidence="9 10">
    <name type="scientific">Mucilaginibacter pallidiroseus</name>
    <dbReference type="NCBI Taxonomy" id="2599295"/>
    <lineage>
        <taxon>Bacteria</taxon>
        <taxon>Pseudomonadati</taxon>
        <taxon>Bacteroidota</taxon>
        <taxon>Sphingobacteriia</taxon>
        <taxon>Sphingobacteriales</taxon>
        <taxon>Sphingobacteriaceae</taxon>
        <taxon>Mucilaginibacter</taxon>
    </lineage>
</organism>
<keyword evidence="10" id="KW-1185">Reference proteome</keyword>
<dbReference type="Proteomes" id="UP000320042">
    <property type="component" value="Unassembled WGS sequence"/>
</dbReference>
<feature type="compositionally biased region" description="Basic and acidic residues" evidence="7">
    <location>
        <begin position="1"/>
        <end position="11"/>
    </location>
</feature>